<reference evidence="1" key="1">
    <citation type="submission" date="2019-10" db="EMBL/GenBank/DDBJ databases">
        <authorList>
            <consortium name="DOE Joint Genome Institute"/>
            <person name="Kuo A."/>
            <person name="Miyauchi S."/>
            <person name="Kiss E."/>
            <person name="Drula E."/>
            <person name="Kohler A."/>
            <person name="Sanchez-Garcia M."/>
            <person name="Andreopoulos B."/>
            <person name="Barry K.W."/>
            <person name="Bonito G."/>
            <person name="Buee M."/>
            <person name="Carver A."/>
            <person name="Chen C."/>
            <person name="Cichocki N."/>
            <person name="Clum A."/>
            <person name="Culley D."/>
            <person name="Crous P.W."/>
            <person name="Fauchery L."/>
            <person name="Girlanda M."/>
            <person name="Hayes R."/>
            <person name="Keri Z."/>
            <person name="LaButti K."/>
            <person name="Lipzen A."/>
            <person name="Lombard V."/>
            <person name="Magnuson J."/>
            <person name="Maillard F."/>
            <person name="Morin E."/>
            <person name="Murat C."/>
            <person name="Nolan M."/>
            <person name="Ohm R."/>
            <person name="Pangilinan J."/>
            <person name="Pereira M."/>
            <person name="Perotto S."/>
            <person name="Peter M."/>
            <person name="Riley R."/>
            <person name="Sitrit Y."/>
            <person name="Stielow B."/>
            <person name="Szollosi G."/>
            <person name="Zifcakova L."/>
            <person name="Stursova M."/>
            <person name="Spatafora J.W."/>
            <person name="Tedersoo L."/>
            <person name="Vaario L.-M."/>
            <person name="Yamada A."/>
            <person name="Yan M."/>
            <person name="Wang P."/>
            <person name="Xu J."/>
            <person name="Bruns T."/>
            <person name="Baldrian P."/>
            <person name="Vilgalys R."/>
            <person name="Henrissat B."/>
            <person name="Grigoriev I.V."/>
            <person name="Hibbett D."/>
            <person name="Nagy L.G."/>
            <person name="Martin F.M."/>
        </authorList>
    </citation>
    <scope>NUCLEOTIDE SEQUENCE</scope>
    <source>
        <strain evidence="1">BED1</strain>
    </source>
</reference>
<gene>
    <name evidence="1" type="ORF">L210DRAFT_3322345</name>
</gene>
<name>A0AAD4BDR1_BOLED</name>
<dbReference type="AlphaFoldDB" id="A0AAD4BDR1"/>
<sequence length="119" mass="13532">MNNSNFMKMIRMSQSLVRKYRKAVRASALASATFNDLDGTVNDKQRQKWVTQELHAQKNRISNPSTMDIFDVQLQKAPTMQVVELDLLRSVAGGDSFDKSRGRNTTWLSRGLKVEEGQI</sequence>
<dbReference type="Proteomes" id="UP001194468">
    <property type="component" value="Unassembled WGS sequence"/>
</dbReference>
<evidence type="ECO:0000313" key="1">
    <source>
        <dbReference type="EMBL" id="KAF8421565.1"/>
    </source>
</evidence>
<proteinExistence type="predicted"/>
<feature type="non-terminal residue" evidence="1">
    <location>
        <position position="1"/>
    </location>
</feature>
<organism evidence="1 2">
    <name type="scientific">Boletus edulis BED1</name>
    <dbReference type="NCBI Taxonomy" id="1328754"/>
    <lineage>
        <taxon>Eukaryota</taxon>
        <taxon>Fungi</taxon>
        <taxon>Dikarya</taxon>
        <taxon>Basidiomycota</taxon>
        <taxon>Agaricomycotina</taxon>
        <taxon>Agaricomycetes</taxon>
        <taxon>Agaricomycetidae</taxon>
        <taxon>Boletales</taxon>
        <taxon>Boletineae</taxon>
        <taxon>Boletaceae</taxon>
        <taxon>Boletoideae</taxon>
        <taxon>Boletus</taxon>
    </lineage>
</organism>
<protein>
    <submittedName>
        <fullName evidence="1">Uncharacterized protein</fullName>
    </submittedName>
</protein>
<dbReference type="EMBL" id="WHUW01000139">
    <property type="protein sequence ID" value="KAF8421565.1"/>
    <property type="molecule type" value="Genomic_DNA"/>
</dbReference>
<reference evidence="1" key="2">
    <citation type="journal article" date="2020" name="Nat. Commun.">
        <title>Large-scale genome sequencing of mycorrhizal fungi provides insights into the early evolution of symbiotic traits.</title>
        <authorList>
            <person name="Miyauchi S."/>
            <person name="Kiss E."/>
            <person name="Kuo A."/>
            <person name="Drula E."/>
            <person name="Kohler A."/>
            <person name="Sanchez-Garcia M."/>
            <person name="Morin E."/>
            <person name="Andreopoulos B."/>
            <person name="Barry K.W."/>
            <person name="Bonito G."/>
            <person name="Buee M."/>
            <person name="Carver A."/>
            <person name="Chen C."/>
            <person name="Cichocki N."/>
            <person name="Clum A."/>
            <person name="Culley D."/>
            <person name="Crous P.W."/>
            <person name="Fauchery L."/>
            <person name="Girlanda M."/>
            <person name="Hayes R.D."/>
            <person name="Keri Z."/>
            <person name="LaButti K."/>
            <person name="Lipzen A."/>
            <person name="Lombard V."/>
            <person name="Magnuson J."/>
            <person name="Maillard F."/>
            <person name="Murat C."/>
            <person name="Nolan M."/>
            <person name="Ohm R.A."/>
            <person name="Pangilinan J."/>
            <person name="Pereira M.F."/>
            <person name="Perotto S."/>
            <person name="Peter M."/>
            <person name="Pfister S."/>
            <person name="Riley R."/>
            <person name="Sitrit Y."/>
            <person name="Stielow J.B."/>
            <person name="Szollosi G."/>
            <person name="Zifcakova L."/>
            <person name="Stursova M."/>
            <person name="Spatafora J.W."/>
            <person name="Tedersoo L."/>
            <person name="Vaario L.M."/>
            <person name="Yamada A."/>
            <person name="Yan M."/>
            <person name="Wang P."/>
            <person name="Xu J."/>
            <person name="Bruns T."/>
            <person name="Baldrian P."/>
            <person name="Vilgalys R."/>
            <person name="Dunand C."/>
            <person name="Henrissat B."/>
            <person name="Grigoriev I.V."/>
            <person name="Hibbett D."/>
            <person name="Nagy L.G."/>
            <person name="Martin F.M."/>
        </authorList>
    </citation>
    <scope>NUCLEOTIDE SEQUENCE</scope>
    <source>
        <strain evidence="1">BED1</strain>
    </source>
</reference>
<keyword evidence="2" id="KW-1185">Reference proteome</keyword>
<comment type="caution">
    <text evidence="1">The sequence shown here is derived from an EMBL/GenBank/DDBJ whole genome shotgun (WGS) entry which is preliminary data.</text>
</comment>
<accession>A0AAD4BDR1</accession>
<evidence type="ECO:0000313" key="2">
    <source>
        <dbReference type="Proteomes" id="UP001194468"/>
    </source>
</evidence>